<dbReference type="CDD" id="cd07731">
    <property type="entry name" value="ComA-like_MBL-fold"/>
    <property type="match status" value="1"/>
</dbReference>
<dbReference type="InterPro" id="IPR052159">
    <property type="entry name" value="Competence_DNA_uptake"/>
</dbReference>
<evidence type="ECO:0000313" key="1">
    <source>
        <dbReference type="EMBL" id="OGD56759.1"/>
    </source>
</evidence>
<dbReference type="InterPro" id="IPR036866">
    <property type="entry name" value="RibonucZ/Hydroxyglut_hydro"/>
</dbReference>
<dbReference type="AlphaFoldDB" id="A0A1F5DNK7"/>
<dbReference type="PANTHER" id="PTHR30619">
    <property type="entry name" value="DNA INTERNALIZATION/COMPETENCE PROTEIN COMEC/REC2"/>
    <property type="match status" value="1"/>
</dbReference>
<dbReference type="SUPFAM" id="SSF56281">
    <property type="entry name" value="Metallo-hydrolase/oxidoreductase"/>
    <property type="match status" value="1"/>
</dbReference>
<dbReference type="EMBL" id="MEZN01000009">
    <property type="protein sequence ID" value="OGD56759.1"/>
    <property type="molecule type" value="Genomic_DNA"/>
</dbReference>
<organism evidence="1 2">
    <name type="scientific">Candidatus Beckwithbacteria bacterium RIFCSPHIGHO2_12_FULL_47_17</name>
    <dbReference type="NCBI Taxonomy" id="1797460"/>
    <lineage>
        <taxon>Bacteria</taxon>
        <taxon>Candidatus Beckwithiibacteriota</taxon>
    </lineage>
</organism>
<dbReference type="Proteomes" id="UP000176791">
    <property type="component" value="Unassembled WGS sequence"/>
</dbReference>
<accession>A0A1F5DNK7</accession>
<dbReference type="InterPro" id="IPR035681">
    <property type="entry name" value="ComA-like_MBL"/>
</dbReference>
<dbReference type="Gene3D" id="3.60.15.10">
    <property type="entry name" value="Ribonuclease Z/Hydroxyacylglutathione hydrolase-like"/>
    <property type="match status" value="1"/>
</dbReference>
<sequence length="278" mass="31031">MAKKLNLLLLTLIGLVLLAWQQWPKSQLKLVFCSVGQGDATLIIWKDQQILVDGGPNNRVLDCLGRHLPFWDRELELVIASHAEADHITGLIEVVRRYEIDQFLAVNEANDTAEYRALLEAINQRGVKVKELVQGDAVLAGPVKLTWLWPEKPGRGVLGAKTSLNRFSQVILASFNNFDWLLTGDIDTKIEWQLVTSGTLPEVEVLKVAHHGSKYSSSQEFLDTVSPELAVIEVGKNSFGHPTEETLGRLEQVKAQIKRTDEAGDVVIISDGDHWRVE</sequence>
<comment type="caution">
    <text evidence="1">The sequence shown here is derived from an EMBL/GenBank/DDBJ whole genome shotgun (WGS) entry which is preliminary data.</text>
</comment>
<evidence type="ECO:0000313" key="2">
    <source>
        <dbReference type="Proteomes" id="UP000176791"/>
    </source>
</evidence>
<dbReference type="PANTHER" id="PTHR30619:SF1">
    <property type="entry name" value="RECOMBINATION PROTEIN 2"/>
    <property type="match status" value="1"/>
</dbReference>
<proteinExistence type="predicted"/>
<evidence type="ECO:0008006" key="3">
    <source>
        <dbReference type="Google" id="ProtNLM"/>
    </source>
</evidence>
<gene>
    <name evidence="1" type="ORF">A3E73_02780</name>
</gene>
<name>A0A1F5DNK7_9BACT</name>
<reference evidence="1 2" key="1">
    <citation type="journal article" date="2016" name="Nat. Commun.">
        <title>Thousands of microbial genomes shed light on interconnected biogeochemical processes in an aquifer system.</title>
        <authorList>
            <person name="Anantharaman K."/>
            <person name="Brown C.T."/>
            <person name="Hug L.A."/>
            <person name="Sharon I."/>
            <person name="Castelle C.J."/>
            <person name="Probst A.J."/>
            <person name="Thomas B.C."/>
            <person name="Singh A."/>
            <person name="Wilkins M.J."/>
            <person name="Karaoz U."/>
            <person name="Brodie E.L."/>
            <person name="Williams K.H."/>
            <person name="Hubbard S.S."/>
            <person name="Banfield J.F."/>
        </authorList>
    </citation>
    <scope>NUCLEOTIDE SEQUENCE [LARGE SCALE GENOMIC DNA]</scope>
</reference>
<dbReference type="STRING" id="1797460.A3E73_02780"/>
<protein>
    <recommendedName>
        <fullName evidence="3">Metallo-beta-lactamase domain-containing protein</fullName>
    </recommendedName>
</protein>